<dbReference type="InterPro" id="IPR024630">
    <property type="entry name" value="Stc1"/>
</dbReference>
<reference evidence="2 3" key="1">
    <citation type="journal article" date="2024" name="Commun. Biol.">
        <title>Comparative genomic analysis of thermophilic fungi reveals convergent evolutionary adaptations and gene losses.</title>
        <authorList>
            <person name="Steindorff A.S."/>
            <person name="Aguilar-Pontes M.V."/>
            <person name="Robinson A.J."/>
            <person name="Andreopoulos B."/>
            <person name="LaButti K."/>
            <person name="Kuo A."/>
            <person name="Mondo S."/>
            <person name="Riley R."/>
            <person name="Otillar R."/>
            <person name="Haridas S."/>
            <person name="Lipzen A."/>
            <person name="Grimwood J."/>
            <person name="Schmutz J."/>
            <person name="Clum A."/>
            <person name="Reid I.D."/>
            <person name="Moisan M.C."/>
            <person name="Butler G."/>
            <person name="Nguyen T.T.M."/>
            <person name="Dewar K."/>
            <person name="Conant G."/>
            <person name="Drula E."/>
            <person name="Henrissat B."/>
            <person name="Hansel C."/>
            <person name="Singer S."/>
            <person name="Hutchinson M.I."/>
            <person name="de Vries R.P."/>
            <person name="Natvig D.O."/>
            <person name="Powell A.J."/>
            <person name="Tsang A."/>
            <person name="Grigoriev I.V."/>
        </authorList>
    </citation>
    <scope>NUCLEOTIDE SEQUENCE [LARGE SCALE GENOMIC DNA]</scope>
    <source>
        <strain evidence="2 3">ATCC 22073</strain>
    </source>
</reference>
<keyword evidence="3" id="KW-1185">Reference proteome</keyword>
<evidence type="ECO:0000313" key="2">
    <source>
        <dbReference type="EMBL" id="KAL2265703.1"/>
    </source>
</evidence>
<organism evidence="2 3">
    <name type="scientific">Remersonia thermophila</name>
    <dbReference type="NCBI Taxonomy" id="72144"/>
    <lineage>
        <taxon>Eukaryota</taxon>
        <taxon>Fungi</taxon>
        <taxon>Dikarya</taxon>
        <taxon>Ascomycota</taxon>
        <taxon>Pezizomycotina</taxon>
        <taxon>Sordariomycetes</taxon>
        <taxon>Sordariomycetidae</taxon>
        <taxon>Sordariales</taxon>
        <taxon>Sordariales incertae sedis</taxon>
        <taxon>Remersonia</taxon>
    </lineage>
</organism>
<dbReference type="GeneID" id="98128199"/>
<dbReference type="EMBL" id="JAZGUE010000006">
    <property type="protein sequence ID" value="KAL2265703.1"/>
    <property type="molecule type" value="Genomic_DNA"/>
</dbReference>
<feature type="domain" description="Stc1" evidence="1">
    <location>
        <begin position="7"/>
        <end position="87"/>
    </location>
</feature>
<evidence type="ECO:0000259" key="1">
    <source>
        <dbReference type="Pfam" id="PF12898"/>
    </source>
</evidence>
<gene>
    <name evidence="2" type="ORF">VTJ83DRAFT_6803</name>
</gene>
<comment type="caution">
    <text evidence="2">The sequence shown here is derived from an EMBL/GenBank/DDBJ whole genome shotgun (WGS) entry which is preliminary data.</text>
</comment>
<evidence type="ECO:0000313" key="3">
    <source>
        <dbReference type="Proteomes" id="UP001600064"/>
    </source>
</evidence>
<dbReference type="Proteomes" id="UP001600064">
    <property type="component" value="Unassembled WGS sequence"/>
</dbReference>
<accession>A0ABR4D5Q5</accession>
<dbReference type="RefSeq" id="XP_070864430.1">
    <property type="nucleotide sequence ID" value="XM_071013555.1"/>
</dbReference>
<proteinExistence type="predicted"/>
<name>A0ABR4D5Q5_9PEZI</name>
<dbReference type="Pfam" id="PF12898">
    <property type="entry name" value="Stc1"/>
    <property type="match status" value="1"/>
</dbReference>
<sequence>MANGNIRCVNGEWKPRSAFSARQLAKYSKEARAGRATQKNSGIRCTEHSGPPIRHLECQGPCGRVRLETFFSRSTKRNGTLWCVDCVDGNIRAETDEVFDAPGEQLASGSYQPGMTSYNVLGDDDDDDGAGFIVVGNASNATAAPSDADNADEASAANANLPTQANSNIQVSFAFVPPPAQALSNLISTPPAAPSSEAVRNENPRELCTKYLDYLDFLERVDALFLDVAKIRPPAWIVPDLTVPWQDELAYVQKKQPKRVAKVEKAWPKPESRRMLAPRLPDYLRADIKTFQDDEWL</sequence>
<protein>
    <recommendedName>
        <fullName evidence="1">Stc1 domain-containing protein</fullName>
    </recommendedName>
</protein>